<dbReference type="InterPro" id="IPR002711">
    <property type="entry name" value="HNH"/>
</dbReference>
<dbReference type="Gene3D" id="1.10.30.50">
    <property type="match status" value="1"/>
</dbReference>
<keyword evidence="3" id="KW-0540">Nuclease</keyword>
<evidence type="ECO:0000313" key="3">
    <source>
        <dbReference type="EMBL" id="QJA47415.1"/>
    </source>
</evidence>
<organism evidence="3">
    <name type="scientific">viral metagenome</name>
    <dbReference type="NCBI Taxonomy" id="1070528"/>
    <lineage>
        <taxon>unclassified sequences</taxon>
        <taxon>metagenomes</taxon>
        <taxon>organismal metagenomes</taxon>
    </lineage>
</organism>
<name>A0A6H1ZJH3_9ZZZZ</name>
<evidence type="ECO:0000259" key="2">
    <source>
        <dbReference type="Pfam" id="PF01844"/>
    </source>
</evidence>
<protein>
    <submittedName>
        <fullName evidence="3">Putative homing endonuclease</fullName>
    </submittedName>
</protein>
<keyword evidence="3" id="KW-0378">Hydrolase</keyword>
<feature type="region of interest" description="Disordered" evidence="1">
    <location>
        <begin position="1"/>
        <end position="64"/>
    </location>
</feature>
<dbReference type="GO" id="GO:0003676">
    <property type="term" value="F:nucleic acid binding"/>
    <property type="evidence" value="ECO:0007669"/>
    <property type="project" value="InterPro"/>
</dbReference>
<feature type="compositionally biased region" description="Basic and acidic residues" evidence="1">
    <location>
        <begin position="1"/>
        <end position="42"/>
    </location>
</feature>
<gene>
    <name evidence="3" type="ORF">TM448A00666_0019</name>
    <name evidence="4" type="ORF">TM448B00795_0031</name>
</gene>
<feature type="compositionally biased region" description="Basic and acidic residues" evidence="1">
    <location>
        <begin position="55"/>
        <end position="64"/>
    </location>
</feature>
<feature type="compositionally biased region" description="Basic residues" evidence="1">
    <location>
        <begin position="43"/>
        <end position="54"/>
    </location>
</feature>
<feature type="domain" description="HNH" evidence="2">
    <location>
        <begin position="139"/>
        <end position="187"/>
    </location>
</feature>
<reference evidence="3" key="1">
    <citation type="submission" date="2020-03" db="EMBL/GenBank/DDBJ databases">
        <title>The deep terrestrial virosphere.</title>
        <authorList>
            <person name="Holmfeldt K."/>
            <person name="Nilsson E."/>
            <person name="Simone D."/>
            <person name="Lopez-Fernandez M."/>
            <person name="Wu X."/>
            <person name="de Brujin I."/>
            <person name="Lundin D."/>
            <person name="Andersson A."/>
            <person name="Bertilsson S."/>
            <person name="Dopson M."/>
        </authorList>
    </citation>
    <scope>NUCLEOTIDE SEQUENCE</scope>
    <source>
        <strain evidence="3">TM448A00666</strain>
        <strain evidence="4">TM448B00795</strain>
    </source>
</reference>
<dbReference type="AlphaFoldDB" id="A0A6H1ZJH3"/>
<proteinExistence type="predicted"/>
<sequence length="187" mass="22917">MKRKKEEVGNVKKMYDKKRYDKNKDNINKRERERYKNNPETRRKQKERAKRKYEKNKDRIKEDAKKYYRNNKKKIRKTKNKWEKNNREKRIKYVKKYGKKYPERVRIQGRKRRAMKNNIIETFSDKEWLQKLKDTFGVCPKCNKYVGIHKLTLDHIHSISKAIQGQIYTIDDVQPLCKSCNCGKGNR</sequence>
<dbReference type="CDD" id="cd00085">
    <property type="entry name" value="HNHc"/>
    <property type="match status" value="1"/>
</dbReference>
<dbReference type="GO" id="GO:0008270">
    <property type="term" value="F:zinc ion binding"/>
    <property type="evidence" value="ECO:0007669"/>
    <property type="project" value="InterPro"/>
</dbReference>
<evidence type="ECO:0000256" key="1">
    <source>
        <dbReference type="SAM" id="MobiDB-lite"/>
    </source>
</evidence>
<dbReference type="GO" id="GO:0004519">
    <property type="term" value="F:endonuclease activity"/>
    <property type="evidence" value="ECO:0007669"/>
    <property type="project" value="UniProtKB-KW"/>
</dbReference>
<dbReference type="InterPro" id="IPR003615">
    <property type="entry name" value="HNH_nuc"/>
</dbReference>
<dbReference type="EMBL" id="MT144659">
    <property type="protein sequence ID" value="QJH96717.1"/>
    <property type="molecule type" value="Genomic_DNA"/>
</dbReference>
<dbReference type="Pfam" id="PF01844">
    <property type="entry name" value="HNH"/>
    <property type="match status" value="1"/>
</dbReference>
<dbReference type="EMBL" id="MT144042">
    <property type="protein sequence ID" value="QJA47415.1"/>
    <property type="molecule type" value="Genomic_DNA"/>
</dbReference>
<accession>A0A6H1ZJH3</accession>
<evidence type="ECO:0000313" key="4">
    <source>
        <dbReference type="EMBL" id="QJH96717.1"/>
    </source>
</evidence>
<keyword evidence="3" id="KW-0255">Endonuclease</keyword>